<evidence type="ECO:0000313" key="4">
    <source>
        <dbReference type="EMBL" id="NMP24282.1"/>
    </source>
</evidence>
<dbReference type="PANTHER" id="PTHR20857:SF15">
    <property type="entry name" value="THIAMINE-PHOSPHATE SYNTHASE"/>
    <property type="match status" value="1"/>
</dbReference>
<dbReference type="Pfam" id="PF02581">
    <property type="entry name" value="TMP-TENI"/>
    <property type="match status" value="1"/>
</dbReference>
<dbReference type="GO" id="GO:0004789">
    <property type="term" value="F:thiamine-phosphate diphosphorylase activity"/>
    <property type="evidence" value="ECO:0007669"/>
    <property type="project" value="TreeGrafter"/>
</dbReference>
<dbReference type="InterPro" id="IPR036206">
    <property type="entry name" value="ThiamineP_synth_sf"/>
</dbReference>
<proteinExistence type="predicted"/>
<comment type="pathway">
    <text evidence="1">Cofactor biosynthesis; thiamine diphosphate biosynthesis.</text>
</comment>
<organism evidence="4 5">
    <name type="scientific">Sulfobacillus harzensis</name>
    <dbReference type="NCBI Taxonomy" id="2729629"/>
    <lineage>
        <taxon>Bacteria</taxon>
        <taxon>Bacillati</taxon>
        <taxon>Bacillota</taxon>
        <taxon>Clostridia</taxon>
        <taxon>Eubacteriales</taxon>
        <taxon>Clostridiales Family XVII. Incertae Sedis</taxon>
        <taxon>Sulfobacillus</taxon>
    </lineage>
</organism>
<reference evidence="4 5" key="1">
    <citation type="submission" date="2020-04" db="EMBL/GenBank/DDBJ databases">
        <authorList>
            <person name="Zhang R."/>
            <person name="Schippers A."/>
        </authorList>
    </citation>
    <scope>NUCLEOTIDE SEQUENCE [LARGE SCALE GENOMIC DNA]</scope>
    <source>
        <strain evidence="4 5">DSM 109850</strain>
    </source>
</reference>
<dbReference type="GO" id="GO:0009228">
    <property type="term" value="P:thiamine biosynthetic process"/>
    <property type="evidence" value="ECO:0007669"/>
    <property type="project" value="UniProtKB-KW"/>
</dbReference>
<dbReference type="SUPFAM" id="SSF51391">
    <property type="entry name" value="Thiamin phosphate synthase"/>
    <property type="match status" value="1"/>
</dbReference>
<protein>
    <submittedName>
        <fullName evidence="4">Thiamine phosphate synthase</fullName>
    </submittedName>
</protein>
<dbReference type="AlphaFoldDB" id="A0A7Y0L6P6"/>
<dbReference type="EMBL" id="JABBVZ010000097">
    <property type="protein sequence ID" value="NMP24282.1"/>
    <property type="molecule type" value="Genomic_DNA"/>
</dbReference>
<keyword evidence="5" id="KW-1185">Reference proteome</keyword>
<dbReference type="Proteomes" id="UP000533476">
    <property type="component" value="Unassembled WGS sequence"/>
</dbReference>
<accession>A0A7Y0L6P6</accession>
<evidence type="ECO:0000313" key="5">
    <source>
        <dbReference type="Proteomes" id="UP000533476"/>
    </source>
</evidence>
<name>A0A7Y0L6P6_9FIRM</name>
<dbReference type="CDD" id="cd00564">
    <property type="entry name" value="TMP_TenI"/>
    <property type="match status" value="1"/>
</dbReference>
<dbReference type="GO" id="GO:0005737">
    <property type="term" value="C:cytoplasm"/>
    <property type="evidence" value="ECO:0007669"/>
    <property type="project" value="TreeGrafter"/>
</dbReference>
<feature type="domain" description="Thiamine phosphate synthase/TenI" evidence="3">
    <location>
        <begin position="33"/>
        <end position="178"/>
    </location>
</feature>
<gene>
    <name evidence="4" type="ORF">HIJ39_18280</name>
</gene>
<keyword evidence="2" id="KW-0784">Thiamine biosynthesis</keyword>
<dbReference type="InterPro" id="IPR022998">
    <property type="entry name" value="ThiamineP_synth_TenI"/>
</dbReference>
<evidence type="ECO:0000259" key="3">
    <source>
        <dbReference type="Pfam" id="PF02581"/>
    </source>
</evidence>
<evidence type="ECO:0000256" key="1">
    <source>
        <dbReference type="ARBA" id="ARBA00004948"/>
    </source>
</evidence>
<comment type="caution">
    <text evidence="4">The sequence shown here is derived from an EMBL/GenBank/DDBJ whole genome shotgun (WGS) entry which is preliminary data.</text>
</comment>
<evidence type="ECO:0000256" key="2">
    <source>
        <dbReference type="ARBA" id="ARBA00022977"/>
    </source>
</evidence>
<dbReference type="InterPro" id="IPR013785">
    <property type="entry name" value="Aldolase_TIM"/>
</dbReference>
<dbReference type="PANTHER" id="PTHR20857">
    <property type="entry name" value="THIAMINE-PHOSPHATE PYROPHOSPHORYLASE"/>
    <property type="match status" value="1"/>
</dbReference>
<dbReference type="RefSeq" id="WP_169102266.1">
    <property type="nucleotide sequence ID" value="NZ_JABBVZ010000097.1"/>
</dbReference>
<sequence>MKLSYPAPELVLLIDLPRFPKSAWEWLPPLQSIADAMLIRAKGEPQQTLIAAVERVRTLAPRSPIWVNGPLEVARDMGADGLHLPADADGAEYVRRDWPGYLTASAHSTDEARRHRGADCLVWGHAFATRSKPGLLPRTTLKDVLDAAPQPVLAIGGINTATVEQLQGSGLAGVVVADGVWLQGNPLQAAEDIKNIVATARWKGGRKGAMGCS</sequence>
<dbReference type="Gene3D" id="3.20.20.70">
    <property type="entry name" value="Aldolase class I"/>
    <property type="match status" value="1"/>
</dbReference>